<evidence type="ECO:0000256" key="2">
    <source>
        <dbReference type="SAM" id="SignalP"/>
    </source>
</evidence>
<evidence type="ECO:0000256" key="1">
    <source>
        <dbReference type="SAM" id="MobiDB-lite"/>
    </source>
</evidence>
<proteinExistence type="predicted"/>
<dbReference type="PANTHER" id="PTHR37487:SF2">
    <property type="entry name" value="EXPRESSED PROTEIN"/>
    <property type="match status" value="1"/>
</dbReference>
<organism evidence="3 4">
    <name type="scientific">Coprinopsis marcescibilis</name>
    <name type="common">Agaric fungus</name>
    <name type="synonym">Psathyrella marcescibilis</name>
    <dbReference type="NCBI Taxonomy" id="230819"/>
    <lineage>
        <taxon>Eukaryota</taxon>
        <taxon>Fungi</taxon>
        <taxon>Dikarya</taxon>
        <taxon>Basidiomycota</taxon>
        <taxon>Agaricomycotina</taxon>
        <taxon>Agaricomycetes</taxon>
        <taxon>Agaricomycetidae</taxon>
        <taxon>Agaricales</taxon>
        <taxon>Agaricineae</taxon>
        <taxon>Psathyrellaceae</taxon>
        <taxon>Coprinopsis</taxon>
    </lineage>
</organism>
<dbReference type="Proteomes" id="UP000307440">
    <property type="component" value="Unassembled WGS sequence"/>
</dbReference>
<sequence>MVSRFAPLAVLAYAAAVFAQSGDITIDTPSGVIVCRPTQFTFSGGEGPWFLTAHPEGQPAAPPTIDFGLVTESPFRWTANITQGTRLFLRLVDQTGDNGESGPFGIGDGPDTSCINPNPAPPTVPGDDETSSSVPPAGSTPSVPSPSAPVAGTSGSPRPNTPSNSAGAVSSGTPRPTATPGSGAFSNKASAGILGLVAVAGAAMLL</sequence>
<keyword evidence="4" id="KW-1185">Reference proteome</keyword>
<accession>A0A5C3L2A5</accession>
<feature type="chain" id="PRO_5023003845" evidence="2">
    <location>
        <begin position="20"/>
        <end position="206"/>
    </location>
</feature>
<gene>
    <name evidence="3" type="ORF">FA15DRAFT_666633</name>
</gene>
<dbReference type="PANTHER" id="PTHR37487">
    <property type="entry name" value="CHROMOSOME 1, WHOLE GENOME SHOTGUN SEQUENCE"/>
    <property type="match status" value="1"/>
</dbReference>
<name>A0A5C3L2A5_COPMA</name>
<reference evidence="3 4" key="1">
    <citation type="journal article" date="2019" name="Nat. Ecol. Evol.">
        <title>Megaphylogeny resolves global patterns of mushroom evolution.</title>
        <authorList>
            <person name="Varga T."/>
            <person name="Krizsan K."/>
            <person name="Foldi C."/>
            <person name="Dima B."/>
            <person name="Sanchez-Garcia M."/>
            <person name="Sanchez-Ramirez S."/>
            <person name="Szollosi G.J."/>
            <person name="Szarkandi J.G."/>
            <person name="Papp V."/>
            <person name="Albert L."/>
            <person name="Andreopoulos W."/>
            <person name="Angelini C."/>
            <person name="Antonin V."/>
            <person name="Barry K.W."/>
            <person name="Bougher N.L."/>
            <person name="Buchanan P."/>
            <person name="Buyck B."/>
            <person name="Bense V."/>
            <person name="Catcheside P."/>
            <person name="Chovatia M."/>
            <person name="Cooper J."/>
            <person name="Damon W."/>
            <person name="Desjardin D."/>
            <person name="Finy P."/>
            <person name="Geml J."/>
            <person name="Haridas S."/>
            <person name="Hughes K."/>
            <person name="Justo A."/>
            <person name="Karasinski D."/>
            <person name="Kautmanova I."/>
            <person name="Kiss B."/>
            <person name="Kocsube S."/>
            <person name="Kotiranta H."/>
            <person name="LaButti K.M."/>
            <person name="Lechner B.E."/>
            <person name="Liimatainen K."/>
            <person name="Lipzen A."/>
            <person name="Lukacs Z."/>
            <person name="Mihaltcheva S."/>
            <person name="Morgado L.N."/>
            <person name="Niskanen T."/>
            <person name="Noordeloos M.E."/>
            <person name="Ohm R.A."/>
            <person name="Ortiz-Santana B."/>
            <person name="Ovrebo C."/>
            <person name="Racz N."/>
            <person name="Riley R."/>
            <person name="Savchenko A."/>
            <person name="Shiryaev A."/>
            <person name="Soop K."/>
            <person name="Spirin V."/>
            <person name="Szebenyi C."/>
            <person name="Tomsovsky M."/>
            <person name="Tulloss R.E."/>
            <person name="Uehling J."/>
            <person name="Grigoriev I.V."/>
            <person name="Vagvolgyi C."/>
            <person name="Papp T."/>
            <person name="Martin F.M."/>
            <person name="Miettinen O."/>
            <person name="Hibbett D.S."/>
            <person name="Nagy L.G."/>
        </authorList>
    </citation>
    <scope>NUCLEOTIDE SEQUENCE [LARGE SCALE GENOMIC DNA]</scope>
    <source>
        <strain evidence="3 4">CBS 121175</strain>
    </source>
</reference>
<dbReference type="OrthoDB" id="3362246at2759"/>
<feature type="compositionally biased region" description="Low complexity" evidence="1">
    <location>
        <begin position="148"/>
        <end position="157"/>
    </location>
</feature>
<evidence type="ECO:0000313" key="3">
    <source>
        <dbReference type="EMBL" id="TFK27139.1"/>
    </source>
</evidence>
<dbReference type="EMBL" id="ML210167">
    <property type="protein sequence ID" value="TFK27139.1"/>
    <property type="molecule type" value="Genomic_DNA"/>
</dbReference>
<feature type="signal peptide" evidence="2">
    <location>
        <begin position="1"/>
        <end position="19"/>
    </location>
</feature>
<evidence type="ECO:0000313" key="4">
    <source>
        <dbReference type="Proteomes" id="UP000307440"/>
    </source>
</evidence>
<protein>
    <submittedName>
        <fullName evidence="3">Uncharacterized protein</fullName>
    </submittedName>
</protein>
<feature type="region of interest" description="Disordered" evidence="1">
    <location>
        <begin position="99"/>
        <end position="188"/>
    </location>
</feature>
<keyword evidence="2" id="KW-0732">Signal</keyword>
<feature type="compositionally biased region" description="Low complexity" evidence="1">
    <location>
        <begin position="131"/>
        <end position="142"/>
    </location>
</feature>
<feature type="compositionally biased region" description="Polar residues" evidence="1">
    <location>
        <begin position="161"/>
        <end position="188"/>
    </location>
</feature>
<dbReference type="AlphaFoldDB" id="A0A5C3L2A5"/>